<evidence type="ECO:0000313" key="4">
    <source>
        <dbReference type="EMBL" id="KNB71064.1"/>
    </source>
</evidence>
<name>A0A0K9YQR5_9BACL</name>
<dbReference type="GO" id="GO:0016810">
    <property type="term" value="F:hydrolase activity, acting on carbon-nitrogen (but not peptide) bonds"/>
    <property type="evidence" value="ECO:0007669"/>
    <property type="project" value="InterPro"/>
</dbReference>
<gene>
    <name evidence="4" type="ORF">ADS79_19770</name>
    <name evidence="3" type="ORF">BRE01_03890</name>
</gene>
<dbReference type="PANTHER" id="PTHR11647">
    <property type="entry name" value="HYDRANTOINASE/DIHYDROPYRIMIDINASE FAMILY MEMBER"/>
    <property type="match status" value="1"/>
</dbReference>
<dbReference type="AlphaFoldDB" id="A0A0K9YQR5"/>
<reference evidence="5" key="1">
    <citation type="submission" date="2015-07" db="EMBL/GenBank/DDBJ databases">
        <title>Genome sequencing project for genomic taxonomy and phylogenomics of Bacillus-like bacteria.</title>
        <authorList>
            <person name="Liu B."/>
            <person name="Wang J."/>
            <person name="Zhu Y."/>
            <person name="Liu G."/>
            <person name="Chen Q."/>
            <person name="Chen Z."/>
            <person name="Lan J."/>
            <person name="Che J."/>
            <person name="Ge C."/>
            <person name="Shi H."/>
            <person name="Pan Z."/>
            <person name="Liu X."/>
        </authorList>
    </citation>
    <scope>NUCLEOTIDE SEQUENCE [LARGE SCALE GENOMIC DNA]</scope>
    <source>
        <strain evidence="5">DSM 9887</strain>
    </source>
</reference>
<dbReference type="InterPro" id="IPR011059">
    <property type="entry name" value="Metal-dep_hydrolase_composite"/>
</dbReference>
<dbReference type="Proteomes" id="UP000319578">
    <property type="component" value="Unassembled WGS sequence"/>
</dbReference>
<dbReference type="RefSeq" id="WP_049740100.1">
    <property type="nucleotide sequence ID" value="NZ_BJON01000002.1"/>
</dbReference>
<dbReference type="PATRIC" id="fig|54915.3.peg.3062"/>
<dbReference type="Gene3D" id="3.20.20.140">
    <property type="entry name" value="Metal-dependent hydrolases"/>
    <property type="match status" value="1"/>
</dbReference>
<reference evidence="4" key="2">
    <citation type="submission" date="2015-07" db="EMBL/GenBank/DDBJ databases">
        <title>MeaNS - Measles Nucleotide Surveillance Program.</title>
        <authorList>
            <person name="Tran T."/>
            <person name="Druce J."/>
        </authorList>
    </citation>
    <scope>NUCLEOTIDE SEQUENCE</scope>
    <source>
        <strain evidence="4">DSM 9887</strain>
    </source>
</reference>
<evidence type="ECO:0000256" key="1">
    <source>
        <dbReference type="ARBA" id="ARBA00001947"/>
    </source>
</evidence>
<accession>A0A0K9YQR5</accession>
<dbReference type="InterPro" id="IPR006680">
    <property type="entry name" value="Amidohydro-rel"/>
</dbReference>
<evidence type="ECO:0000313" key="3">
    <source>
        <dbReference type="EMBL" id="GED66687.1"/>
    </source>
</evidence>
<evidence type="ECO:0000313" key="5">
    <source>
        <dbReference type="Proteomes" id="UP000036834"/>
    </source>
</evidence>
<evidence type="ECO:0000313" key="6">
    <source>
        <dbReference type="Proteomes" id="UP000319578"/>
    </source>
</evidence>
<organism evidence="4 5">
    <name type="scientific">Brevibacillus reuszeri</name>
    <dbReference type="NCBI Taxonomy" id="54915"/>
    <lineage>
        <taxon>Bacteria</taxon>
        <taxon>Bacillati</taxon>
        <taxon>Bacillota</taxon>
        <taxon>Bacilli</taxon>
        <taxon>Bacillales</taxon>
        <taxon>Paenibacillaceae</taxon>
        <taxon>Brevibacillus</taxon>
    </lineage>
</organism>
<dbReference type="Gene3D" id="2.30.40.10">
    <property type="entry name" value="Urease, subunit C, domain 1"/>
    <property type="match status" value="1"/>
</dbReference>
<proteinExistence type="predicted"/>
<dbReference type="EMBL" id="BJON01000002">
    <property type="protein sequence ID" value="GED66687.1"/>
    <property type="molecule type" value="Genomic_DNA"/>
</dbReference>
<dbReference type="PANTHER" id="PTHR11647:SF1">
    <property type="entry name" value="COLLAPSIN RESPONSE MEDIATOR PROTEIN"/>
    <property type="match status" value="1"/>
</dbReference>
<keyword evidence="6" id="KW-1185">Reference proteome</keyword>
<protein>
    <submittedName>
        <fullName evidence="4">Dihydroorotate dehydrogenase</fullName>
    </submittedName>
</protein>
<dbReference type="EMBL" id="LGIQ01000009">
    <property type="protein sequence ID" value="KNB71064.1"/>
    <property type="molecule type" value="Genomic_DNA"/>
</dbReference>
<comment type="caution">
    <text evidence="4">The sequence shown here is derived from an EMBL/GenBank/DDBJ whole genome shotgun (WGS) entry which is preliminary data.</text>
</comment>
<dbReference type="Proteomes" id="UP000036834">
    <property type="component" value="Unassembled WGS sequence"/>
</dbReference>
<evidence type="ECO:0000259" key="2">
    <source>
        <dbReference type="Pfam" id="PF01979"/>
    </source>
</evidence>
<sequence>MSQQGLVIRGGSIVTSQGIKQADVWISQGKIIRIAKDVLSKTWQSQTASFTEVDANDMYLLPGLLLLSDQSLYKIREMQPYIDAIRNMVRLGCTSLVDVFNLDRWMSTSQMNYQQTQHYNSLIDYGWHIGIKASDLRNQDVAKWGKRGYTAIHITIRSPEEISSLNWETISGVHTSYKTIFHLHIPPEASVKKDRRDQILQKWIDVTRYWKIRTVLPDPTFLFDTKQYDPFYHVFWLSKDWTDQALRHMSRHWYEMWPVAAPLHEVQFDYRRRWCTPEEMLCLLVRLTSTNVAKVLGLYPRKGCLTLGADADIVFLKKENWLTKHDLSTILNFSEIFFPTSVMSNGKWIYRNGEFFSTIGMGRCIRDLKPYTYVI</sequence>
<dbReference type="Pfam" id="PF01979">
    <property type="entry name" value="Amidohydro_1"/>
    <property type="match status" value="1"/>
</dbReference>
<dbReference type="OrthoDB" id="9775607at2"/>
<dbReference type="STRING" id="54915.ADS79_19770"/>
<comment type="cofactor">
    <cofactor evidence="1">
        <name>Zn(2+)</name>
        <dbReference type="ChEBI" id="CHEBI:29105"/>
    </cofactor>
</comment>
<reference evidence="3 6" key="3">
    <citation type="submission" date="2019-06" db="EMBL/GenBank/DDBJ databases">
        <title>Whole genome shotgun sequence of Brevibacillus reuszeri NBRC 15719.</title>
        <authorList>
            <person name="Hosoyama A."/>
            <person name="Uohara A."/>
            <person name="Ohji S."/>
            <person name="Ichikawa N."/>
        </authorList>
    </citation>
    <scope>NUCLEOTIDE SEQUENCE [LARGE SCALE GENOMIC DNA]</scope>
    <source>
        <strain evidence="3 6">NBRC 15719</strain>
    </source>
</reference>
<feature type="domain" description="Amidohydrolase-related" evidence="2">
    <location>
        <begin position="284"/>
        <end position="349"/>
    </location>
</feature>
<dbReference type="SUPFAM" id="SSF51338">
    <property type="entry name" value="Composite domain of metallo-dependent hydrolases"/>
    <property type="match status" value="1"/>
</dbReference>
<dbReference type="InterPro" id="IPR050378">
    <property type="entry name" value="Metallo-dep_Hydrolases_sf"/>
</dbReference>